<dbReference type="GO" id="GO:0034039">
    <property type="term" value="F:8-oxo-7,8-dihydroguanine DNA N-glycosylase activity"/>
    <property type="evidence" value="ECO:0007669"/>
    <property type="project" value="TreeGrafter"/>
</dbReference>
<dbReference type="InterPro" id="IPR011257">
    <property type="entry name" value="DNA_glycosylase"/>
</dbReference>
<dbReference type="Pfam" id="PF10576">
    <property type="entry name" value="EndIII_4Fe-2S"/>
    <property type="match status" value="1"/>
</dbReference>
<evidence type="ECO:0000313" key="16">
    <source>
        <dbReference type="EMBL" id="KAB1063498.1"/>
    </source>
</evidence>
<dbReference type="GO" id="GO:0051539">
    <property type="term" value="F:4 iron, 4 sulfur cluster binding"/>
    <property type="evidence" value="ECO:0007669"/>
    <property type="project" value="UniProtKB-UniRule"/>
</dbReference>
<dbReference type="Gene3D" id="1.10.340.30">
    <property type="entry name" value="Hypothetical protein, domain 2"/>
    <property type="match status" value="1"/>
</dbReference>
<comment type="caution">
    <text evidence="16">The sequence shown here is derived from an EMBL/GenBank/DDBJ whole genome shotgun (WGS) entry which is preliminary data.</text>
</comment>
<dbReference type="InterPro" id="IPR003651">
    <property type="entry name" value="Endonuclease3_FeS-loop_motif"/>
</dbReference>
<dbReference type="GO" id="GO:0046872">
    <property type="term" value="F:metal ion binding"/>
    <property type="evidence" value="ECO:0007669"/>
    <property type="project" value="UniProtKB-UniRule"/>
</dbReference>
<gene>
    <name evidence="16" type="primary">mutY</name>
    <name evidence="16" type="ORF">F3059_10555</name>
</gene>
<dbReference type="InterPro" id="IPR015797">
    <property type="entry name" value="NUDIX_hydrolase-like_dom_sf"/>
</dbReference>
<comment type="function">
    <text evidence="2">Adenine glycosylase active on G-A mispairs. MutY also corrects error-prone DNA synthesis past GO lesions which are due to the oxidatively damaged form of guanine: 7,8-dihydro-8-oxoguanine (8-oxo-dGTP).</text>
</comment>
<keyword evidence="13 14" id="KW-0326">Glycosidase</keyword>
<evidence type="ECO:0000256" key="14">
    <source>
        <dbReference type="RuleBase" id="RU365096"/>
    </source>
</evidence>
<dbReference type="PANTHER" id="PTHR42944:SF1">
    <property type="entry name" value="ADENINE DNA GLYCOSYLASE"/>
    <property type="match status" value="1"/>
</dbReference>
<proteinExistence type="inferred from homology"/>
<evidence type="ECO:0000313" key="17">
    <source>
        <dbReference type="Proteomes" id="UP000435357"/>
    </source>
</evidence>
<keyword evidence="8 14" id="KW-0227">DNA damage</keyword>
<keyword evidence="10 14" id="KW-0408">Iron</keyword>
<evidence type="ECO:0000256" key="11">
    <source>
        <dbReference type="ARBA" id="ARBA00023014"/>
    </source>
</evidence>
<dbReference type="InterPro" id="IPR044298">
    <property type="entry name" value="MIG/MutY"/>
</dbReference>
<dbReference type="SMART" id="SM00478">
    <property type="entry name" value="ENDO3c"/>
    <property type="match status" value="1"/>
</dbReference>
<dbReference type="Pfam" id="PF14815">
    <property type="entry name" value="NUDIX_4"/>
    <property type="match status" value="1"/>
</dbReference>
<keyword evidence="7" id="KW-0479">Metal-binding</keyword>
<name>A0A6N6M6C6_9FLAO</name>
<dbReference type="GO" id="GO:0000701">
    <property type="term" value="F:purine-specific mismatch base pair DNA N-glycosylase activity"/>
    <property type="evidence" value="ECO:0007669"/>
    <property type="project" value="UniProtKB-EC"/>
</dbReference>
<dbReference type="Gene3D" id="3.90.79.10">
    <property type="entry name" value="Nucleoside Triphosphate Pyrophosphohydrolase"/>
    <property type="match status" value="1"/>
</dbReference>
<dbReference type="InterPro" id="IPR004035">
    <property type="entry name" value="Endouclease-III_FeS-bd_BS"/>
</dbReference>
<evidence type="ECO:0000256" key="4">
    <source>
        <dbReference type="ARBA" id="ARBA00012045"/>
    </source>
</evidence>
<dbReference type="EMBL" id="WACR01000008">
    <property type="protein sequence ID" value="KAB1063498.1"/>
    <property type="molecule type" value="Genomic_DNA"/>
</dbReference>
<evidence type="ECO:0000256" key="7">
    <source>
        <dbReference type="ARBA" id="ARBA00022723"/>
    </source>
</evidence>
<accession>A0A6N6M6C6</accession>
<dbReference type="OrthoDB" id="9802365at2"/>
<organism evidence="16 17">
    <name type="scientific">Salibacter halophilus</name>
    <dbReference type="NCBI Taxonomy" id="1803916"/>
    <lineage>
        <taxon>Bacteria</taxon>
        <taxon>Pseudomonadati</taxon>
        <taxon>Bacteroidota</taxon>
        <taxon>Flavobacteriia</taxon>
        <taxon>Flavobacteriales</taxon>
        <taxon>Salibacteraceae</taxon>
        <taxon>Salibacter</taxon>
    </lineage>
</organism>
<sequence length="353" mass="41538">MSFSVDLINWYQKNKRELPWRNTKNPYYIWLSEIILQQTRVEQGKSYYLKFEKEFPTVRALANADEQKVLNMWQGLGYYSRARNLKKAADQVITEFNGVFPTDYKNLLKLKGVGKYTAAAVASFSKNERVPVVDGNVYRVISRYLNIDEPINTPKSYKIFSEAALELMENSRPDEFNQAIMEFGALHCTPTNPKCDKCPLSDQCTALVLNRVKDLPVKKKKTKVRERFFNFIITNNASGLAIEKRDQKGIWQNLYQFPMIETKNHKHQFSELKKLIETDDRFQNHKVSKVTQIGSDRKHLLSHQRIWARFYEVEFESETVYHESIVRTKSLESYPIPRLIERFVEEEAPHYLK</sequence>
<dbReference type="InterPro" id="IPR029119">
    <property type="entry name" value="MutY_C"/>
</dbReference>
<keyword evidence="12" id="KW-0234">DNA repair</keyword>
<dbReference type="GO" id="GO:0032357">
    <property type="term" value="F:oxidized purine DNA binding"/>
    <property type="evidence" value="ECO:0007669"/>
    <property type="project" value="TreeGrafter"/>
</dbReference>
<evidence type="ECO:0000256" key="2">
    <source>
        <dbReference type="ARBA" id="ARBA00002933"/>
    </source>
</evidence>
<evidence type="ECO:0000256" key="5">
    <source>
        <dbReference type="ARBA" id="ARBA00022023"/>
    </source>
</evidence>
<dbReference type="Gene3D" id="1.10.1670.10">
    <property type="entry name" value="Helix-hairpin-Helix base-excision DNA repair enzymes (C-terminal)"/>
    <property type="match status" value="1"/>
</dbReference>
<dbReference type="CDD" id="cd00056">
    <property type="entry name" value="ENDO3c"/>
    <property type="match status" value="1"/>
</dbReference>
<evidence type="ECO:0000256" key="3">
    <source>
        <dbReference type="ARBA" id="ARBA00008343"/>
    </source>
</evidence>
<dbReference type="InterPro" id="IPR003265">
    <property type="entry name" value="HhH-GPD_domain"/>
</dbReference>
<dbReference type="Pfam" id="PF00730">
    <property type="entry name" value="HhH-GPD"/>
    <property type="match status" value="1"/>
</dbReference>
<evidence type="ECO:0000256" key="12">
    <source>
        <dbReference type="ARBA" id="ARBA00023204"/>
    </source>
</evidence>
<comment type="catalytic activity">
    <reaction evidence="1 14">
        <text>Hydrolyzes free adenine bases from 7,8-dihydro-8-oxoguanine:adenine mismatched double-stranded DNA, leaving an apurinic site.</text>
        <dbReference type="EC" id="3.2.2.31"/>
    </reaction>
</comment>
<keyword evidence="11" id="KW-0411">Iron-sulfur</keyword>
<dbReference type="InterPro" id="IPR000445">
    <property type="entry name" value="HhH_motif"/>
</dbReference>
<evidence type="ECO:0000256" key="1">
    <source>
        <dbReference type="ARBA" id="ARBA00000843"/>
    </source>
</evidence>
<keyword evidence="9" id="KW-0378">Hydrolase</keyword>
<dbReference type="AlphaFoldDB" id="A0A6N6M6C6"/>
<comment type="cofactor">
    <cofactor evidence="14">
        <name>[4Fe-4S] cluster</name>
        <dbReference type="ChEBI" id="CHEBI:49883"/>
    </cofactor>
    <text evidence="14">Binds 1 [4Fe-4S] cluster.</text>
</comment>
<dbReference type="GO" id="GO:0035485">
    <property type="term" value="F:adenine/guanine mispair binding"/>
    <property type="evidence" value="ECO:0007669"/>
    <property type="project" value="TreeGrafter"/>
</dbReference>
<dbReference type="EC" id="3.2.2.31" evidence="4 14"/>
<dbReference type="GO" id="GO:0006298">
    <property type="term" value="P:mismatch repair"/>
    <property type="evidence" value="ECO:0007669"/>
    <property type="project" value="TreeGrafter"/>
</dbReference>
<comment type="similarity">
    <text evidence="3 14">Belongs to the Nth/MutY family.</text>
</comment>
<evidence type="ECO:0000256" key="6">
    <source>
        <dbReference type="ARBA" id="ARBA00022485"/>
    </source>
</evidence>
<dbReference type="GO" id="GO:0006284">
    <property type="term" value="P:base-excision repair"/>
    <property type="evidence" value="ECO:0007669"/>
    <property type="project" value="UniProtKB-UniRule"/>
</dbReference>
<dbReference type="SUPFAM" id="SSF55811">
    <property type="entry name" value="Nudix"/>
    <property type="match status" value="1"/>
</dbReference>
<dbReference type="Pfam" id="PF00633">
    <property type="entry name" value="HHH"/>
    <property type="match status" value="1"/>
</dbReference>
<dbReference type="RefSeq" id="WP_151169009.1">
    <property type="nucleotide sequence ID" value="NZ_WACR01000008.1"/>
</dbReference>
<evidence type="ECO:0000259" key="15">
    <source>
        <dbReference type="SMART" id="SM00478"/>
    </source>
</evidence>
<dbReference type="InterPro" id="IPR005760">
    <property type="entry name" value="A/G_AdeGlyc_MutY"/>
</dbReference>
<dbReference type="Proteomes" id="UP000435357">
    <property type="component" value="Unassembled WGS sequence"/>
</dbReference>
<dbReference type="SUPFAM" id="SSF48150">
    <property type="entry name" value="DNA-glycosylase"/>
    <property type="match status" value="1"/>
</dbReference>
<keyword evidence="17" id="KW-1185">Reference proteome</keyword>
<dbReference type="NCBIfam" id="TIGR01084">
    <property type="entry name" value="mutY"/>
    <property type="match status" value="1"/>
</dbReference>
<keyword evidence="6" id="KW-0004">4Fe-4S</keyword>
<dbReference type="PANTHER" id="PTHR42944">
    <property type="entry name" value="ADENINE DNA GLYCOSYLASE"/>
    <property type="match status" value="1"/>
</dbReference>
<dbReference type="InterPro" id="IPR023170">
    <property type="entry name" value="HhH_base_excis_C"/>
</dbReference>
<evidence type="ECO:0000256" key="8">
    <source>
        <dbReference type="ARBA" id="ARBA00022763"/>
    </source>
</evidence>
<dbReference type="FunFam" id="1.10.340.30:FF:000002">
    <property type="entry name" value="Adenine DNA glycosylase"/>
    <property type="match status" value="1"/>
</dbReference>
<evidence type="ECO:0000256" key="10">
    <source>
        <dbReference type="ARBA" id="ARBA00023004"/>
    </source>
</evidence>
<evidence type="ECO:0000256" key="13">
    <source>
        <dbReference type="ARBA" id="ARBA00023295"/>
    </source>
</evidence>
<dbReference type="PROSITE" id="PS00764">
    <property type="entry name" value="ENDONUCLEASE_III_1"/>
    <property type="match status" value="1"/>
</dbReference>
<dbReference type="CDD" id="cd03431">
    <property type="entry name" value="NUDIX_DNA_Glycosylase_C-MutY"/>
    <property type="match status" value="1"/>
</dbReference>
<protein>
    <recommendedName>
        <fullName evidence="5 14">Adenine DNA glycosylase</fullName>
        <ecNumber evidence="4 14">3.2.2.31</ecNumber>
    </recommendedName>
</protein>
<evidence type="ECO:0000256" key="9">
    <source>
        <dbReference type="ARBA" id="ARBA00022801"/>
    </source>
</evidence>
<feature type="domain" description="HhH-GPD" evidence="15">
    <location>
        <begin position="35"/>
        <end position="186"/>
    </location>
</feature>
<dbReference type="SMART" id="SM00525">
    <property type="entry name" value="FES"/>
    <property type="match status" value="1"/>
</dbReference>
<reference evidence="16 17" key="1">
    <citation type="submission" date="2019-09" db="EMBL/GenBank/DDBJ databases">
        <title>Genomes of Cryomorphaceae.</title>
        <authorList>
            <person name="Bowman J.P."/>
        </authorList>
    </citation>
    <scope>NUCLEOTIDE SEQUENCE [LARGE SCALE GENOMIC DNA]</scope>
    <source>
        <strain evidence="16 17">KCTC 52047</strain>
    </source>
</reference>